<dbReference type="InterPro" id="IPR000700">
    <property type="entry name" value="PAS-assoc_C"/>
</dbReference>
<dbReference type="InterPro" id="IPR004358">
    <property type="entry name" value="Sig_transdc_His_kin-like_C"/>
</dbReference>
<evidence type="ECO:0000259" key="8">
    <source>
        <dbReference type="PROSITE" id="PS50110"/>
    </source>
</evidence>
<comment type="catalytic activity">
    <reaction evidence="1">
        <text>ATP + protein L-histidine = ADP + protein N-phospho-L-histidine.</text>
        <dbReference type="EC" id="2.7.13.3"/>
    </reaction>
</comment>
<dbReference type="InterPro" id="IPR001789">
    <property type="entry name" value="Sig_transdc_resp-reg_receiver"/>
</dbReference>
<dbReference type="EC" id="2.7.13.3" evidence="2"/>
<accession>A0ABD6B968</accession>
<gene>
    <name evidence="11" type="ORF">ACFR9S_12805</name>
</gene>
<evidence type="ECO:0000259" key="9">
    <source>
        <dbReference type="PROSITE" id="PS50112"/>
    </source>
</evidence>
<dbReference type="PRINTS" id="PR00344">
    <property type="entry name" value="BCTRLSENSOR"/>
</dbReference>
<dbReference type="PROSITE" id="PS50113">
    <property type="entry name" value="PAC"/>
    <property type="match status" value="2"/>
</dbReference>
<dbReference type="Gene3D" id="3.30.565.10">
    <property type="entry name" value="Histidine kinase-like ATPase, C-terminal domain"/>
    <property type="match status" value="1"/>
</dbReference>
<dbReference type="InterPro" id="IPR001610">
    <property type="entry name" value="PAC"/>
</dbReference>
<feature type="domain" description="PAS" evidence="9">
    <location>
        <begin position="505"/>
        <end position="575"/>
    </location>
</feature>
<keyword evidence="3 6" id="KW-0597">Phosphoprotein</keyword>
<dbReference type="RefSeq" id="WP_379730452.1">
    <property type="nucleotide sequence ID" value="NZ_JBHSWZ010000004.1"/>
</dbReference>
<dbReference type="CDD" id="cd00130">
    <property type="entry name" value="PAS"/>
    <property type="match status" value="4"/>
</dbReference>
<name>A0ABD6B968_9EURY</name>
<dbReference type="SMART" id="SM00091">
    <property type="entry name" value="PAS"/>
    <property type="match status" value="5"/>
</dbReference>
<dbReference type="InterPro" id="IPR003594">
    <property type="entry name" value="HATPase_dom"/>
</dbReference>
<feature type="domain" description="PAS" evidence="9">
    <location>
        <begin position="140"/>
        <end position="193"/>
    </location>
</feature>
<feature type="modified residue" description="4-aspartylphosphate" evidence="6">
    <location>
        <position position="60"/>
    </location>
</feature>
<keyword evidence="12" id="KW-1185">Reference proteome</keyword>
<protein>
    <recommendedName>
        <fullName evidence="2">histidine kinase</fullName>
        <ecNumber evidence="2">2.7.13.3</ecNumber>
    </recommendedName>
</protein>
<evidence type="ECO:0000256" key="1">
    <source>
        <dbReference type="ARBA" id="ARBA00000085"/>
    </source>
</evidence>
<dbReference type="NCBIfam" id="TIGR00229">
    <property type="entry name" value="sensory_box"/>
    <property type="match status" value="4"/>
</dbReference>
<dbReference type="PROSITE" id="PS50109">
    <property type="entry name" value="HIS_KIN"/>
    <property type="match status" value="1"/>
</dbReference>
<dbReference type="SMART" id="SM00387">
    <property type="entry name" value="HATPase_c"/>
    <property type="match status" value="1"/>
</dbReference>
<dbReference type="Pfam" id="PF13185">
    <property type="entry name" value="GAF_2"/>
    <property type="match status" value="1"/>
</dbReference>
<organism evidence="11 12">
    <name type="scientific">Halolamina salina</name>
    <dbReference type="NCBI Taxonomy" id="1220023"/>
    <lineage>
        <taxon>Archaea</taxon>
        <taxon>Methanobacteriati</taxon>
        <taxon>Methanobacteriota</taxon>
        <taxon>Stenosarchaea group</taxon>
        <taxon>Halobacteria</taxon>
        <taxon>Halobacteriales</taxon>
        <taxon>Haloferacaceae</taxon>
    </lineage>
</organism>
<evidence type="ECO:0000259" key="10">
    <source>
        <dbReference type="PROSITE" id="PS50113"/>
    </source>
</evidence>
<evidence type="ECO:0000259" key="7">
    <source>
        <dbReference type="PROSITE" id="PS50109"/>
    </source>
</evidence>
<dbReference type="GO" id="GO:0004673">
    <property type="term" value="F:protein histidine kinase activity"/>
    <property type="evidence" value="ECO:0007669"/>
    <property type="project" value="UniProtKB-EC"/>
</dbReference>
<evidence type="ECO:0000256" key="3">
    <source>
        <dbReference type="ARBA" id="ARBA00022553"/>
    </source>
</evidence>
<evidence type="ECO:0000256" key="6">
    <source>
        <dbReference type="PROSITE-ProRule" id="PRU00169"/>
    </source>
</evidence>
<dbReference type="Pfam" id="PF02518">
    <property type="entry name" value="HATPase_c"/>
    <property type="match status" value="1"/>
</dbReference>
<dbReference type="InterPro" id="IPR013655">
    <property type="entry name" value="PAS_fold_3"/>
</dbReference>
<dbReference type="Pfam" id="PF08448">
    <property type="entry name" value="PAS_4"/>
    <property type="match status" value="2"/>
</dbReference>
<dbReference type="SUPFAM" id="SSF55781">
    <property type="entry name" value="GAF domain-like"/>
    <property type="match status" value="1"/>
</dbReference>
<reference evidence="11 12" key="1">
    <citation type="journal article" date="2019" name="Int. J. Syst. Evol. Microbiol.">
        <title>The Global Catalogue of Microorganisms (GCM) 10K type strain sequencing project: providing services to taxonomists for standard genome sequencing and annotation.</title>
        <authorList>
            <consortium name="The Broad Institute Genomics Platform"/>
            <consortium name="The Broad Institute Genome Sequencing Center for Infectious Disease"/>
            <person name="Wu L."/>
            <person name="Ma J."/>
        </authorList>
    </citation>
    <scope>NUCLEOTIDE SEQUENCE [LARGE SCALE GENOMIC DNA]</scope>
    <source>
        <strain evidence="11 12">CGMCC 1.12285</strain>
    </source>
</reference>
<feature type="domain" description="PAS" evidence="9">
    <location>
        <begin position="390"/>
        <end position="460"/>
    </location>
</feature>
<dbReference type="PANTHER" id="PTHR43304">
    <property type="entry name" value="PHYTOCHROME-LIKE PROTEIN CPH1"/>
    <property type="match status" value="1"/>
</dbReference>
<feature type="domain" description="Histidine kinase" evidence="7">
    <location>
        <begin position="795"/>
        <end position="1003"/>
    </location>
</feature>
<dbReference type="SMART" id="SM00448">
    <property type="entry name" value="REC"/>
    <property type="match status" value="1"/>
</dbReference>
<dbReference type="Pfam" id="PF13426">
    <property type="entry name" value="PAS_9"/>
    <property type="match status" value="1"/>
</dbReference>
<dbReference type="InterPro" id="IPR035965">
    <property type="entry name" value="PAS-like_dom_sf"/>
</dbReference>
<keyword evidence="5" id="KW-0418">Kinase</keyword>
<dbReference type="InterPro" id="IPR003018">
    <property type="entry name" value="GAF"/>
</dbReference>
<dbReference type="InterPro" id="IPR005467">
    <property type="entry name" value="His_kinase_dom"/>
</dbReference>
<sequence length="1008" mass="112156">MQHSADSIRVLHVDDQPEFSELVATFLEREDDRIVVETASSADEALERLADEAFDCVVSDYEMPNTDGIEFLETVRNRDPDLPFILFTGKGSEAIASEAISAGVTDYLQKESGSGQYAVLANRIANAVESDRTEQEAERTRTQFRAITEHSADAIVTIDGDSRVQFANPAVEDVFGYSPAELEGESLTKIMPERLRERHLNAVEEYADTGERTTDWSNLPFTARHKDGSPVQVSVSFGEFERDGELRLIGIIRDVSERARMGEWDLTPAEYRDIFDKAEDGIAIVDPEAGTLEQVNERFAEMVGYDADRLPGSSIGTISIDDAAFGQAAAMERIREVLEGSAQQFDWPLERADGSVLWTEVSLKRTRIGGELRMLAFVRDITERKEREWELEFLEAMVETIGVGVAAYGDDGAFEYVNEAFAEILGSDEETLEGAALWEIKPDLDREEFTAYWESFAEGETRTEESVYDYEGEAVPVETVTTCAEIEGTTYHFGTVTDITERKEQEQRYRAFVEQSNDILTVLDTNGIYQYQSPSSRRVLGYEPDDLVGQNAFEYVHPDDRADVAAAFERALTDSEQDLVVEYRFRHADGSWCWLESRGLTPPEESVVEGFVINSRDVTERKEHERQIAALHDATREMVQAGDERDVAEVAVETAESVLDHSISGIWLADEMRERLEPAVFTDAAAELFGELPTYTRGNSPTWRTYAEGESIVVDDLDAGAELDDSETAVRSELLVPLGEYGVLKIVAREADAFSDNDVALAKLLAANTQVALGRGERERLLERQTAQMEFFNSILRHDVLNAVTVIRSRAEFLADELDGEQLQDAETILRWSDDVTDIVQRVRTVLETLTGEGDPQLEPIDLGAELRNEVDRVRSTYPEVGFETDIPQGVPVLANDLLGDVLGNIVTNAIEHNDTEGLRISVSVERAGDDVFVRIADNGEGVPDERKETVFRRGETGHAKSTGSGFGLFFADTMVEEYGGEIRIEDNDAGGATFVVRLVGLDEGSRA</sequence>
<dbReference type="PROSITE" id="PS50110">
    <property type="entry name" value="RESPONSE_REGULATORY"/>
    <property type="match status" value="1"/>
</dbReference>
<dbReference type="InterPro" id="IPR029016">
    <property type="entry name" value="GAF-like_dom_sf"/>
</dbReference>
<dbReference type="SUPFAM" id="SSF52172">
    <property type="entry name" value="CheY-like"/>
    <property type="match status" value="1"/>
</dbReference>
<feature type="domain" description="PAC" evidence="10">
    <location>
        <begin position="343"/>
        <end position="393"/>
    </location>
</feature>
<dbReference type="PROSITE" id="PS50112">
    <property type="entry name" value="PAS"/>
    <property type="match status" value="4"/>
</dbReference>
<evidence type="ECO:0000313" key="12">
    <source>
        <dbReference type="Proteomes" id="UP001597111"/>
    </source>
</evidence>
<dbReference type="AlphaFoldDB" id="A0ABD6B968"/>
<dbReference type="SUPFAM" id="SSF55874">
    <property type="entry name" value="ATPase domain of HSP90 chaperone/DNA topoisomerase II/histidine kinase"/>
    <property type="match status" value="1"/>
</dbReference>
<evidence type="ECO:0000256" key="5">
    <source>
        <dbReference type="ARBA" id="ARBA00022777"/>
    </source>
</evidence>
<dbReference type="EMBL" id="JBHUDH010000150">
    <property type="protein sequence ID" value="MFD1527160.1"/>
    <property type="molecule type" value="Genomic_DNA"/>
</dbReference>
<dbReference type="Gene3D" id="3.40.50.2300">
    <property type="match status" value="1"/>
</dbReference>
<dbReference type="InterPro" id="IPR052162">
    <property type="entry name" value="Sensor_kinase/Photoreceptor"/>
</dbReference>
<dbReference type="Gene3D" id="3.30.450.20">
    <property type="entry name" value="PAS domain"/>
    <property type="match status" value="4"/>
</dbReference>
<evidence type="ECO:0000313" key="11">
    <source>
        <dbReference type="EMBL" id="MFD1527160.1"/>
    </source>
</evidence>
<dbReference type="Pfam" id="PF00072">
    <property type="entry name" value="Response_reg"/>
    <property type="match status" value="1"/>
</dbReference>
<keyword evidence="4" id="KW-0808">Transferase</keyword>
<dbReference type="InterPro" id="IPR000014">
    <property type="entry name" value="PAS"/>
</dbReference>
<feature type="domain" description="Response regulatory" evidence="8">
    <location>
        <begin position="9"/>
        <end position="125"/>
    </location>
</feature>
<dbReference type="CDD" id="cd00156">
    <property type="entry name" value="REC"/>
    <property type="match status" value="1"/>
</dbReference>
<evidence type="ECO:0000256" key="2">
    <source>
        <dbReference type="ARBA" id="ARBA00012438"/>
    </source>
</evidence>
<dbReference type="PANTHER" id="PTHR43304:SF1">
    <property type="entry name" value="PAC DOMAIN-CONTAINING PROTEIN"/>
    <property type="match status" value="1"/>
</dbReference>
<dbReference type="Gene3D" id="3.30.450.40">
    <property type="match status" value="1"/>
</dbReference>
<dbReference type="InterPro" id="IPR013656">
    <property type="entry name" value="PAS_4"/>
</dbReference>
<dbReference type="SMART" id="SM00065">
    <property type="entry name" value="GAF"/>
    <property type="match status" value="1"/>
</dbReference>
<proteinExistence type="predicted"/>
<dbReference type="SUPFAM" id="SSF55785">
    <property type="entry name" value="PYP-like sensor domain (PAS domain)"/>
    <property type="match status" value="4"/>
</dbReference>
<dbReference type="SMART" id="SM00086">
    <property type="entry name" value="PAC"/>
    <property type="match status" value="3"/>
</dbReference>
<dbReference type="InterPro" id="IPR011006">
    <property type="entry name" value="CheY-like_superfamily"/>
</dbReference>
<comment type="caution">
    <text evidence="11">The sequence shown here is derived from an EMBL/GenBank/DDBJ whole genome shotgun (WGS) entry which is preliminary data.</text>
</comment>
<evidence type="ECO:0000256" key="4">
    <source>
        <dbReference type="ARBA" id="ARBA00022679"/>
    </source>
</evidence>
<dbReference type="Proteomes" id="UP001597111">
    <property type="component" value="Unassembled WGS sequence"/>
</dbReference>
<feature type="domain" description="PAC" evidence="10">
    <location>
        <begin position="579"/>
        <end position="630"/>
    </location>
</feature>
<dbReference type="InterPro" id="IPR036890">
    <property type="entry name" value="HATPase_C_sf"/>
</dbReference>
<feature type="domain" description="PAS" evidence="9">
    <location>
        <begin position="267"/>
        <end position="341"/>
    </location>
</feature>
<dbReference type="Pfam" id="PF08447">
    <property type="entry name" value="PAS_3"/>
    <property type="match status" value="1"/>
</dbReference>